<evidence type="ECO:0000256" key="4">
    <source>
        <dbReference type="RuleBase" id="RU364078"/>
    </source>
</evidence>
<feature type="binding site" evidence="3">
    <location>
        <position position="325"/>
    </location>
    <ligand>
        <name>CTP</name>
        <dbReference type="ChEBI" id="CHEBI:37563"/>
    </ligand>
</feature>
<organism evidence="7 8">
    <name type="scientific">Candidatus Gottesmanbacteria bacterium RIFCSPLOWO2_01_FULL_39_12b</name>
    <dbReference type="NCBI Taxonomy" id="1798388"/>
    <lineage>
        <taxon>Bacteria</taxon>
        <taxon>Candidatus Gottesmaniibacteriota</taxon>
    </lineage>
</organism>
<keyword evidence="1 3" id="KW-0210">Decarboxylase</keyword>
<evidence type="ECO:0000259" key="6">
    <source>
        <dbReference type="Pfam" id="PF04127"/>
    </source>
</evidence>
<dbReference type="EMBL" id="MFJR01000010">
    <property type="protein sequence ID" value="OGG26345.1"/>
    <property type="molecule type" value="Genomic_DNA"/>
</dbReference>
<keyword evidence="2 3" id="KW-0456">Lyase</keyword>
<comment type="catalytic activity">
    <reaction evidence="3 4">
        <text>(R)-4'-phosphopantothenate + L-cysteine + CTP = N-[(R)-4-phosphopantothenoyl]-L-cysteine + CMP + diphosphate + H(+)</text>
        <dbReference type="Rhea" id="RHEA:19397"/>
        <dbReference type="ChEBI" id="CHEBI:10986"/>
        <dbReference type="ChEBI" id="CHEBI:15378"/>
        <dbReference type="ChEBI" id="CHEBI:33019"/>
        <dbReference type="ChEBI" id="CHEBI:35235"/>
        <dbReference type="ChEBI" id="CHEBI:37563"/>
        <dbReference type="ChEBI" id="CHEBI:59458"/>
        <dbReference type="ChEBI" id="CHEBI:60377"/>
        <dbReference type="EC" id="6.3.2.5"/>
    </reaction>
</comment>
<dbReference type="InterPro" id="IPR007085">
    <property type="entry name" value="DNA/pantothenate-metab_flavo_C"/>
</dbReference>
<dbReference type="GO" id="GO:0010181">
    <property type="term" value="F:FMN binding"/>
    <property type="evidence" value="ECO:0007669"/>
    <property type="project" value="UniProtKB-UniRule"/>
</dbReference>
<dbReference type="GO" id="GO:0015937">
    <property type="term" value="P:coenzyme A biosynthetic process"/>
    <property type="evidence" value="ECO:0007669"/>
    <property type="project" value="UniProtKB-UniRule"/>
</dbReference>
<dbReference type="InterPro" id="IPR005252">
    <property type="entry name" value="CoaBC"/>
</dbReference>
<feature type="binding site" evidence="3">
    <location>
        <position position="282"/>
    </location>
    <ligand>
        <name>CTP</name>
        <dbReference type="ChEBI" id="CHEBI:37563"/>
    </ligand>
</feature>
<sequence>MQKIVIGVSSGVAAYKVLDLIKLLKKSGYNIFVIMTVNAIKMINPSEFEKVSGHKVYTSLFPKSFDYKKVLEKREVEHITLADSTDIFIVAPATANTIAKIACGIADDLLTTTLLATTAPVLICPSMNTHMWYNPLVQENIIKLEKLGYYFLHPESGTLACGYTGIGRLVSIEKISEEVLYIINQRNQLKGKKIIVTAGGTSEPIDAVRVITNRSSGKMGVAIAEECYRRGADVLLFRAKTSVVARCPIKEEIFETGKELSDLIKMHLKNYNVLFHCAAVSDYKPVEKIEKKLDSGDPYSLHLESTVKILSQIKKWNPKVKLVGFKAVYKESEKDLIRIGREKLKQSNSDYIIVNDIGREGIGFSVDDNEVYIISPSGLLAKVEKSPKKEIAQNIIDHIFVKREETISKIEQPNKLR</sequence>
<feature type="binding site" evidence="3">
    <location>
        <position position="343"/>
    </location>
    <ligand>
        <name>CTP</name>
        <dbReference type="ChEBI" id="CHEBI:37563"/>
    </ligand>
</feature>
<evidence type="ECO:0000256" key="3">
    <source>
        <dbReference type="HAMAP-Rule" id="MF_02225"/>
    </source>
</evidence>
<dbReference type="SUPFAM" id="SSF102645">
    <property type="entry name" value="CoaB-like"/>
    <property type="match status" value="1"/>
</dbReference>
<comment type="caution">
    <text evidence="3">Lacks conserved residue(s) required for the propagation of feature annotation.</text>
</comment>
<dbReference type="GO" id="GO:0046872">
    <property type="term" value="F:metal ion binding"/>
    <property type="evidence" value="ECO:0007669"/>
    <property type="project" value="UniProtKB-KW"/>
</dbReference>
<comment type="cofactor">
    <cofactor evidence="3">
        <name>Mg(2+)</name>
        <dbReference type="ChEBI" id="CHEBI:18420"/>
    </cofactor>
</comment>
<dbReference type="Proteomes" id="UP000176609">
    <property type="component" value="Unassembled WGS sequence"/>
</dbReference>
<dbReference type="GO" id="GO:0015941">
    <property type="term" value="P:pantothenate catabolic process"/>
    <property type="evidence" value="ECO:0007669"/>
    <property type="project" value="InterPro"/>
</dbReference>
<dbReference type="Pfam" id="PF04127">
    <property type="entry name" value="DFP"/>
    <property type="match status" value="1"/>
</dbReference>
<comment type="caution">
    <text evidence="7">The sequence shown here is derived from an EMBL/GenBank/DDBJ whole genome shotgun (WGS) entry which is preliminary data.</text>
</comment>
<feature type="domain" description="Flavoprotein" evidence="5">
    <location>
        <begin position="3"/>
        <end position="180"/>
    </location>
</feature>
<evidence type="ECO:0000313" key="7">
    <source>
        <dbReference type="EMBL" id="OGG26345.1"/>
    </source>
</evidence>
<evidence type="ECO:0000313" key="8">
    <source>
        <dbReference type="Proteomes" id="UP000176609"/>
    </source>
</evidence>
<dbReference type="NCBIfam" id="TIGR00521">
    <property type="entry name" value="coaBC_dfp"/>
    <property type="match status" value="1"/>
</dbReference>
<comment type="similarity">
    <text evidence="3 4">In the N-terminal section; belongs to the HFCD (homo-oligomeric flavin containing Cys decarboxylase) superfamily.</text>
</comment>
<dbReference type="UniPathway" id="UPA00241">
    <property type="reaction ID" value="UER00353"/>
</dbReference>
<comment type="catalytic activity">
    <reaction evidence="3 4">
        <text>N-[(R)-4-phosphopantothenoyl]-L-cysteine + H(+) = (R)-4'-phosphopantetheine + CO2</text>
        <dbReference type="Rhea" id="RHEA:16793"/>
        <dbReference type="ChEBI" id="CHEBI:15378"/>
        <dbReference type="ChEBI" id="CHEBI:16526"/>
        <dbReference type="ChEBI" id="CHEBI:59458"/>
        <dbReference type="ChEBI" id="CHEBI:61723"/>
        <dbReference type="EC" id="4.1.1.36"/>
    </reaction>
</comment>
<dbReference type="GO" id="GO:0071513">
    <property type="term" value="C:phosphopantothenoylcysteine decarboxylase complex"/>
    <property type="evidence" value="ECO:0007669"/>
    <property type="project" value="TreeGrafter"/>
</dbReference>
<dbReference type="PANTHER" id="PTHR14359:SF6">
    <property type="entry name" value="PHOSPHOPANTOTHENOYLCYSTEINE DECARBOXYLASE"/>
    <property type="match status" value="1"/>
</dbReference>
<dbReference type="Gene3D" id="3.40.50.1950">
    <property type="entry name" value="Flavin prenyltransferase-like"/>
    <property type="match status" value="1"/>
</dbReference>
<dbReference type="PANTHER" id="PTHR14359">
    <property type="entry name" value="HOMO-OLIGOMERIC FLAVIN CONTAINING CYS DECARBOXYLASE FAMILY"/>
    <property type="match status" value="1"/>
</dbReference>
<accession>A0A1F6ANT3</accession>
<name>A0A1F6ANT3_9BACT</name>
<comment type="cofactor">
    <cofactor evidence="3">
        <name>FMN</name>
        <dbReference type="ChEBI" id="CHEBI:58210"/>
    </cofactor>
    <text evidence="3">Binds 1 FMN per subunit.</text>
</comment>
<comment type="function">
    <text evidence="3">Catalyzes two sequential steps in the biosynthesis of coenzyme A. In the first step cysteine is conjugated to 4'-phosphopantothenate to form 4-phosphopantothenoylcysteine. In the second step the latter compound is decarboxylated to form 4'-phosphopantotheine.</text>
</comment>
<dbReference type="HAMAP" id="MF_02225">
    <property type="entry name" value="CoaBC"/>
    <property type="match status" value="1"/>
</dbReference>
<keyword evidence="3" id="KW-0511">Multifunctional enzyme</keyword>
<keyword evidence="3" id="KW-0460">Magnesium</keyword>
<keyword evidence="3" id="KW-0479">Metal-binding</keyword>
<proteinExistence type="inferred from homology"/>
<evidence type="ECO:0000256" key="1">
    <source>
        <dbReference type="ARBA" id="ARBA00022793"/>
    </source>
</evidence>
<dbReference type="InterPro" id="IPR035929">
    <property type="entry name" value="CoaB-like_sf"/>
</dbReference>
<dbReference type="InterPro" id="IPR036551">
    <property type="entry name" value="Flavin_trans-like"/>
</dbReference>
<dbReference type="EC" id="6.3.2.5" evidence="3"/>
<dbReference type="GO" id="GO:0004632">
    <property type="term" value="F:phosphopantothenate--cysteine ligase activity"/>
    <property type="evidence" value="ECO:0007669"/>
    <property type="project" value="UniProtKB-UniRule"/>
</dbReference>
<dbReference type="InterPro" id="IPR003382">
    <property type="entry name" value="Flavoprotein"/>
</dbReference>
<dbReference type="Gene3D" id="3.40.50.10300">
    <property type="entry name" value="CoaB-like"/>
    <property type="match status" value="1"/>
</dbReference>
<comment type="function">
    <text evidence="4">Catalyzes two steps in the biosynthesis of coenzyme A. In the first step cysteine is conjugated to 4'-phosphopantothenate to form 4-phosphopantothenoylcysteine, in the latter compound is decarboxylated to form 4'-phosphopantotheine.</text>
</comment>
<feature type="active site" description="Proton donor" evidence="3">
    <location>
        <position position="161"/>
    </location>
</feature>
<dbReference type="SUPFAM" id="SSF52507">
    <property type="entry name" value="Homo-oligomeric flavin-containing Cys decarboxylases, HFCD"/>
    <property type="match status" value="1"/>
</dbReference>
<evidence type="ECO:0000259" key="5">
    <source>
        <dbReference type="Pfam" id="PF02441"/>
    </source>
</evidence>
<keyword evidence="3 4" id="KW-0285">Flavoprotein</keyword>
<comment type="pathway">
    <text evidence="3 4">Cofactor biosynthesis; coenzyme A biosynthesis; CoA from (R)-pantothenate: step 2/5.</text>
</comment>
<comment type="pathway">
    <text evidence="3 4">Cofactor biosynthesis; coenzyme A biosynthesis; CoA from (R)-pantothenate: step 3/5.</text>
</comment>
<dbReference type="Pfam" id="PF02441">
    <property type="entry name" value="Flavoprotein"/>
    <property type="match status" value="1"/>
</dbReference>
<dbReference type="EC" id="4.1.1.36" evidence="3"/>
<comment type="similarity">
    <text evidence="3 4">In the C-terminal section; belongs to the PPC synthetase family.</text>
</comment>
<keyword evidence="3 4" id="KW-0288">FMN</keyword>
<gene>
    <name evidence="3" type="primary">coaBC</name>
    <name evidence="7" type="ORF">A2960_03365</name>
</gene>
<dbReference type="GO" id="GO:0004633">
    <property type="term" value="F:phosphopantothenoylcysteine decarboxylase activity"/>
    <property type="evidence" value="ECO:0007669"/>
    <property type="project" value="UniProtKB-UniRule"/>
</dbReference>
<evidence type="ECO:0000256" key="2">
    <source>
        <dbReference type="ARBA" id="ARBA00023239"/>
    </source>
</evidence>
<dbReference type="AlphaFoldDB" id="A0A1F6ANT3"/>
<reference evidence="7 8" key="1">
    <citation type="journal article" date="2016" name="Nat. Commun.">
        <title>Thousands of microbial genomes shed light on interconnected biogeochemical processes in an aquifer system.</title>
        <authorList>
            <person name="Anantharaman K."/>
            <person name="Brown C.T."/>
            <person name="Hug L.A."/>
            <person name="Sharon I."/>
            <person name="Castelle C.J."/>
            <person name="Probst A.J."/>
            <person name="Thomas B.C."/>
            <person name="Singh A."/>
            <person name="Wilkins M.J."/>
            <person name="Karaoz U."/>
            <person name="Brodie E.L."/>
            <person name="Williams K.H."/>
            <person name="Hubbard S.S."/>
            <person name="Banfield J.F."/>
        </authorList>
    </citation>
    <scope>NUCLEOTIDE SEQUENCE [LARGE SCALE GENOMIC DNA]</scope>
</reference>
<protein>
    <recommendedName>
        <fullName evidence="3">Coenzyme A biosynthesis bifunctional protein CoaBC</fullName>
    </recommendedName>
    <alternativeName>
        <fullName evidence="3">DNA/pantothenate metabolism flavoprotein</fullName>
    </alternativeName>
    <alternativeName>
        <fullName evidence="3">Phosphopantothenoylcysteine synthetase/decarboxylase</fullName>
        <shortName evidence="3">PPCS-PPCDC</shortName>
    </alternativeName>
    <domain>
        <recommendedName>
            <fullName evidence="3">Phosphopantothenoylcysteine decarboxylase</fullName>
            <shortName evidence="3">PPC decarboxylase</shortName>
            <shortName evidence="3">PPC-DC</shortName>
            <ecNumber evidence="3">4.1.1.36</ecNumber>
        </recommendedName>
        <alternativeName>
            <fullName evidence="3">CoaC</fullName>
        </alternativeName>
    </domain>
    <domain>
        <recommendedName>
            <fullName evidence="3">Phosphopantothenate--cysteine ligase</fullName>
            <ecNumber evidence="3">6.3.2.5</ecNumber>
        </recommendedName>
        <alternativeName>
            <fullName evidence="3">CoaB</fullName>
        </alternativeName>
        <alternativeName>
            <fullName evidence="3">Phosphopantothenoylcysteine synthetase</fullName>
            <shortName evidence="3">PPC synthetase</shortName>
            <shortName evidence="3">PPC-S</shortName>
        </alternativeName>
    </domain>
</protein>
<keyword evidence="3 4" id="KW-0436">Ligase</keyword>
<feature type="region of interest" description="Phosphopantothenoylcysteine decarboxylase" evidence="3">
    <location>
        <begin position="1"/>
        <end position="193"/>
    </location>
</feature>
<feature type="region of interest" description="Phosphopantothenate--cysteine ligase" evidence="3">
    <location>
        <begin position="194"/>
        <end position="417"/>
    </location>
</feature>
<feature type="binding site" evidence="3">
    <location>
        <position position="292"/>
    </location>
    <ligand>
        <name>CTP</name>
        <dbReference type="ChEBI" id="CHEBI:37563"/>
    </ligand>
</feature>
<feature type="domain" description="DNA/pantothenate metabolism flavoprotein C-terminal" evidence="6">
    <location>
        <begin position="189"/>
        <end position="399"/>
    </location>
</feature>